<evidence type="ECO:0008006" key="3">
    <source>
        <dbReference type="Google" id="ProtNLM"/>
    </source>
</evidence>
<dbReference type="AlphaFoldDB" id="A0A239CY37"/>
<proteinExistence type="predicted"/>
<dbReference type="EMBL" id="FZOY01000001">
    <property type="protein sequence ID" value="SNS24571.1"/>
    <property type="molecule type" value="Genomic_DNA"/>
</dbReference>
<accession>A0A239CY37</accession>
<dbReference type="Proteomes" id="UP000198426">
    <property type="component" value="Unassembled WGS sequence"/>
</dbReference>
<evidence type="ECO:0000313" key="2">
    <source>
        <dbReference type="Proteomes" id="UP000198426"/>
    </source>
</evidence>
<evidence type="ECO:0000313" key="1">
    <source>
        <dbReference type="EMBL" id="SNS24571.1"/>
    </source>
</evidence>
<sequence length="259" mass="26274">MRRMAFPVVAILSLAACEPQVPDSGAGVGFGSYSEYQYQMAQERAARNAQLSGTTTVRAPEATGAPSPTAVPSTGVTSADLAAAGIGSAQAAPGSTAITPAPAGSAVITPAPGAPLAATAAGAAYVGGSNPGISDEQDFSAVAARESIQSDADRIAQQRAQREVVAPAAVPSRPGDTGPDIVAYALQTTNPVGRQAYMRTLPSQSKATRNCAKYPSPDVAQRAFLAAGGPERDRYGIDPDGDGFACGWNPEPFRRAVGR</sequence>
<organism evidence="1 2">
    <name type="scientific">Tropicimonas sediminicola</name>
    <dbReference type="NCBI Taxonomy" id="1031541"/>
    <lineage>
        <taxon>Bacteria</taxon>
        <taxon>Pseudomonadati</taxon>
        <taxon>Pseudomonadota</taxon>
        <taxon>Alphaproteobacteria</taxon>
        <taxon>Rhodobacterales</taxon>
        <taxon>Roseobacteraceae</taxon>
        <taxon>Tropicimonas</taxon>
    </lineage>
</organism>
<keyword evidence="2" id="KW-1185">Reference proteome</keyword>
<dbReference type="PROSITE" id="PS51257">
    <property type="entry name" value="PROKAR_LIPOPROTEIN"/>
    <property type="match status" value="1"/>
</dbReference>
<gene>
    <name evidence="1" type="ORF">SAMN05421757_101522</name>
</gene>
<reference evidence="1 2" key="1">
    <citation type="submission" date="2017-06" db="EMBL/GenBank/DDBJ databases">
        <authorList>
            <person name="Kim H.J."/>
            <person name="Triplett B.A."/>
        </authorList>
    </citation>
    <scope>NUCLEOTIDE SEQUENCE [LARGE SCALE GENOMIC DNA]</scope>
    <source>
        <strain evidence="1 2">DSM 29339</strain>
    </source>
</reference>
<name>A0A239CY37_9RHOB</name>
<protein>
    <recommendedName>
        <fullName evidence="3">Excalibur calcium-binding domain-containing protein</fullName>
    </recommendedName>
</protein>